<evidence type="ECO:0000256" key="1">
    <source>
        <dbReference type="SAM" id="Phobius"/>
    </source>
</evidence>
<keyword evidence="1" id="KW-1133">Transmembrane helix</keyword>
<feature type="transmembrane region" description="Helical" evidence="1">
    <location>
        <begin position="28"/>
        <end position="46"/>
    </location>
</feature>
<evidence type="ECO:0000313" key="2">
    <source>
        <dbReference type="EMBL" id="KKM75963.1"/>
    </source>
</evidence>
<sequence>MKQQILVHIIAIILGATLVSVMSYKVGFIVAILWYVSAFSFGAIWGKLN</sequence>
<gene>
    <name evidence="2" type="ORF">LCGC14_1384980</name>
</gene>
<accession>A0A0F9K1V4</accession>
<keyword evidence="1" id="KW-0472">Membrane</keyword>
<reference evidence="2" key="1">
    <citation type="journal article" date="2015" name="Nature">
        <title>Complex archaea that bridge the gap between prokaryotes and eukaryotes.</title>
        <authorList>
            <person name="Spang A."/>
            <person name="Saw J.H."/>
            <person name="Jorgensen S.L."/>
            <person name="Zaremba-Niedzwiedzka K."/>
            <person name="Martijn J."/>
            <person name="Lind A.E."/>
            <person name="van Eijk R."/>
            <person name="Schleper C."/>
            <person name="Guy L."/>
            <person name="Ettema T.J."/>
        </authorList>
    </citation>
    <scope>NUCLEOTIDE SEQUENCE</scope>
</reference>
<comment type="caution">
    <text evidence="2">The sequence shown here is derived from an EMBL/GenBank/DDBJ whole genome shotgun (WGS) entry which is preliminary data.</text>
</comment>
<feature type="transmembrane region" description="Helical" evidence="1">
    <location>
        <begin position="5"/>
        <end position="22"/>
    </location>
</feature>
<name>A0A0F9K1V4_9ZZZZ</name>
<dbReference type="EMBL" id="LAZR01008888">
    <property type="protein sequence ID" value="KKM75963.1"/>
    <property type="molecule type" value="Genomic_DNA"/>
</dbReference>
<protein>
    <submittedName>
        <fullName evidence="2">Uncharacterized protein</fullName>
    </submittedName>
</protein>
<organism evidence="2">
    <name type="scientific">marine sediment metagenome</name>
    <dbReference type="NCBI Taxonomy" id="412755"/>
    <lineage>
        <taxon>unclassified sequences</taxon>
        <taxon>metagenomes</taxon>
        <taxon>ecological metagenomes</taxon>
    </lineage>
</organism>
<proteinExistence type="predicted"/>
<keyword evidence="1" id="KW-0812">Transmembrane</keyword>
<dbReference type="AlphaFoldDB" id="A0A0F9K1V4"/>